<protein>
    <submittedName>
        <fullName evidence="2">Uncharacterized protein</fullName>
    </submittedName>
</protein>
<gene>
    <name evidence="2" type="ORF">ERS852491_05011</name>
</gene>
<keyword evidence="1" id="KW-1133">Transmembrane helix</keyword>
<evidence type="ECO:0000256" key="1">
    <source>
        <dbReference type="SAM" id="Phobius"/>
    </source>
</evidence>
<dbReference type="STRING" id="39482.ERS852491_05011"/>
<dbReference type="RefSeq" id="WP_055155308.1">
    <property type="nucleotide sequence ID" value="NZ_CYZU01000094.1"/>
</dbReference>
<organism evidence="2 3">
    <name type="scientific">Faecalicatena contorta</name>
    <dbReference type="NCBI Taxonomy" id="39482"/>
    <lineage>
        <taxon>Bacteria</taxon>
        <taxon>Bacillati</taxon>
        <taxon>Bacillota</taxon>
        <taxon>Clostridia</taxon>
        <taxon>Lachnospirales</taxon>
        <taxon>Lachnospiraceae</taxon>
        <taxon>Faecalicatena</taxon>
    </lineage>
</organism>
<feature type="transmembrane region" description="Helical" evidence="1">
    <location>
        <begin position="222"/>
        <end position="238"/>
    </location>
</feature>
<keyword evidence="1" id="KW-0812">Transmembrane</keyword>
<accession>A0A174MWG4</accession>
<sequence>MGIREIRDNQNVKAVMPALSAEIMVPWEPDFADVWMQEFYDMWMTIPYENDIEEYKNHPENFGSFLIGINEKEFDYLNRTLEFPIDKAKFLGGRTCILYRDGLDFQTIDLQGKTVTCAEYADVQNFRTFEIAGLTDQTYYAGALIGYPPTIIISDEAAKEFIPDAFVYKAAVRYQEEYSKAAEEEILGLLQADPHAKSFSWESKIEEMESVEKAQGNMMEEGIGIVVILAFIGLLNYLNTVTGNIQSRHVLAKRGSVVERTRGFE</sequence>
<evidence type="ECO:0000313" key="3">
    <source>
        <dbReference type="Proteomes" id="UP000095544"/>
    </source>
</evidence>
<proteinExistence type="predicted"/>
<dbReference type="Proteomes" id="UP000095544">
    <property type="component" value="Unassembled WGS sequence"/>
</dbReference>
<name>A0A174MWG4_9FIRM</name>
<keyword evidence="1" id="KW-0472">Membrane</keyword>
<evidence type="ECO:0000313" key="2">
    <source>
        <dbReference type="EMBL" id="CUP38145.1"/>
    </source>
</evidence>
<dbReference type="AlphaFoldDB" id="A0A174MWG4"/>
<reference evidence="2 3" key="1">
    <citation type="submission" date="2015-09" db="EMBL/GenBank/DDBJ databases">
        <authorList>
            <consortium name="Pathogen Informatics"/>
        </authorList>
    </citation>
    <scope>NUCLEOTIDE SEQUENCE [LARGE SCALE GENOMIC DNA]</scope>
    <source>
        <strain evidence="2 3">2789STDY5834876</strain>
    </source>
</reference>
<dbReference type="EMBL" id="CYZU01000094">
    <property type="protein sequence ID" value="CUP38145.1"/>
    <property type="molecule type" value="Genomic_DNA"/>
</dbReference>